<gene>
    <name evidence="6" type="ORF">SDC9_67668</name>
</gene>
<comment type="caution">
    <text evidence="6">The sequence shown here is derived from an EMBL/GenBank/DDBJ whole genome shotgun (WGS) entry which is preliminary data.</text>
</comment>
<evidence type="ECO:0000256" key="5">
    <source>
        <dbReference type="SAM" id="Phobius"/>
    </source>
</evidence>
<keyword evidence="3 5" id="KW-1133">Transmembrane helix</keyword>
<dbReference type="PANTHER" id="PTHR36985:SF1">
    <property type="entry name" value="TRANSLOCATION AND ASSEMBLY MODULE SUBUNIT TAMB"/>
    <property type="match status" value="1"/>
</dbReference>
<keyword evidence="4 5" id="KW-0472">Membrane</keyword>
<evidence type="ECO:0000256" key="2">
    <source>
        <dbReference type="ARBA" id="ARBA00022692"/>
    </source>
</evidence>
<feature type="transmembrane region" description="Helical" evidence="5">
    <location>
        <begin position="7"/>
        <end position="26"/>
    </location>
</feature>
<proteinExistence type="predicted"/>
<sequence length="1077" mass="116031">MSKAKAVFLILAALLMGYFAVLRLFMPGFLQQMIPLVQTTAAEYVNGKINIGSLHVSDSLSLAADDVSVYDKNGKLVASAPSITVSFNFWQGLMQADPIKAVNTINVNQPVFHLQMDEKEHWNVKDVIKQREKEKSRFAGIIRINDGQSEVATPFGKWNFGVDGSIDAAASPDYDLNFTLAYGKESWKISGLVDTEAKGHLFLQTEHFALDTFSDLAKRYLEIEELKGSVKNLNLRWSGDGKDIALEGTGFLADVAAVATYQEEKLPIVLNGKVSFHQKVVEAVNLDFTANGEKGRLNGKLDLGNIDEPVAEDLSFELFAFDLKNVLASSPVEGKVSGSLTLNGTRKDFSANGVFSSDELDFNGQTFSQVRLPISAQNSKVVIPGAKAEYGGGGIFVFGEYEVNAGDFSAALEFDNADIAGLAGLKGEQAVLSGDVALSGKSKDGQGRLNAVAKMGSLIWRNNIFRDFRLDVDYNKNNIIINNLSGYCNDDGSLVAQGSISGDNISAQARVANFPLQPFLAWAGQEGDGKLTGSFVISGLKSSPQVSATTRLTDGEVMKQKITDAYGSFLWQNKRLQIDGLAIKMPAGEHLVNGWVDLGGEEPFVDLQVLTKGIRVEPLAAAIAPDIALTGNLDNEVTVKGKISSPEIAGKMNFYEGSLNKYLLDDAVGEYSVTGGSLYLKNFVIHALQTEIHLDGTVDKNKNLDFVMNASKIDLRRLAIPDKVKVSGLVNLNGKLQGTLSTPLFTGELNSHSVVINGQEFTDIKGNLESTSGKVNNLKGSARQGSGSLGIDMLIDFTDALLQGSIEVKGGNMKSLLALAGQDYDIAGDLDGSIVVNKEGKGTGISVGGQIRNCSIRGIRYPSAVFDVFIHKDILNILKVRIDEEKGGFLAAQGTVDFRNRDLALDAFCSEADASVLNAFIKAPIDFGGKMSFAAQVSGTIENPSANASLSVSQGQIADTPFDNLYGMFTLRDDLYNIEQLYIQKDVYKASAYGVLPQDLFRAKRDRRNPDAQMSIKVKLDNANLAILPMLNKNVESGSGETSGGLMLTGTLEEPLVDGSFNINNGTVKFKQVATLI</sequence>
<evidence type="ECO:0000256" key="4">
    <source>
        <dbReference type="ARBA" id="ARBA00023136"/>
    </source>
</evidence>
<evidence type="ECO:0000313" key="6">
    <source>
        <dbReference type="EMBL" id="MPM21224.1"/>
    </source>
</evidence>
<dbReference type="GO" id="GO:0016020">
    <property type="term" value="C:membrane"/>
    <property type="evidence" value="ECO:0007669"/>
    <property type="project" value="UniProtKB-SubCell"/>
</dbReference>
<accession>A0A644Y4X2</accession>
<dbReference type="EMBL" id="VSSQ01003547">
    <property type="protein sequence ID" value="MPM21224.1"/>
    <property type="molecule type" value="Genomic_DNA"/>
</dbReference>
<evidence type="ECO:0000256" key="1">
    <source>
        <dbReference type="ARBA" id="ARBA00004167"/>
    </source>
</evidence>
<dbReference type="PANTHER" id="PTHR36985">
    <property type="entry name" value="TRANSLOCATION AND ASSEMBLY MODULE SUBUNIT TAMB"/>
    <property type="match status" value="1"/>
</dbReference>
<dbReference type="AlphaFoldDB" id="A0A644Y4X2"/>
<reference evidence="6" key="1">
    <citation type="submission" date="2019-08" db="EMBL/GenBank/DDBJ databases">
        <authorList>
            <person name="Kucharzyk K."/>
            <person name="Murdoch R.W."/>
            <person name="Higgins S."/>
            <person name="Loffler F."/>
        </authorList>
    </citation>
    <scope>NUCLEOTIDE SEQUENCE</scope>
</reference>
<evidence type="ECO:0008006" key="7">
    <source>
        <dbReference type="Google" id="ProtNLM"/>
    </source>
</evidence>
<name>A0A644Y4X2_9ZZZZ</name>
<keyword evidence="2 5" id="KW-0812">Transmembrane</keyword>
<protein>
    <recommendedName>
        <fullName evidence="7">AsmA-like C-terminal domain-containing protein</fullName>
    </recommendedName>
</protein>
<organism evidence="6">
    <name type="scientific">bioreactor metagenome</name>
    <dbReference type="NCBI Taxonomy" id="1076179"/>
    <lineage>
        <taxon>unclassified sequences</taxon>
        <taxon>metagenomes</taxon>
        <taxon>ecological metagenomes</taxon>
    </lineage>
</organism>
<comment type="subcellular location">
    <subcellularLocation>
        <location evidence="1">Membrane</location>
        <topology evidence="1">Single-pass membrane protein</topology>
    </subcellularLocation>
</comment>
<evidence type="ECO:0000256" key="3">
    <source>
        <dbReference type="ARBA" id="ARBA00022989"/>
    </source>
</evidence>